<organism evidence="1 2">
    <name type="scientific">Arabis nemorensis</name>
    <dbReference type="NCBI Taxonomy" id="586526"/>
    <lineage>
        <taxon>Eukaryota</taxon>
        <taxon>Viridiplantae</taxon>
        <taxon>Streptophyta</taxon>
        <taxon>Embryophyta</taxon>
        <taxon>Tracheophyta</taxon>
        <taxon>Spermatophyta</taxon>
        <taxon>Magnoliopsida</taxon>
        <taxon>eudicotyledons</taxon>
        <taxon>Gunneridae</taxon>
        <taxon>Pentapetalae</taxon>
        <taxon>rosids</taxon>
        <taxon>malvids</taxon>
        <taxon>Brassicales</taxon>
        <taxon>Brassicaceae</taxon>
        <taxon>Arabideae</taxon>
        <taxon>Arabis</taxon>
    </lineage>
</organism>
<evidence type="ECO:0000313" key="1">
    <source>
        <dbReference type="EMBL" id="VVA93376.1"/>
    </source>
</evidence>
<gene>
    <name evidence="1" type="ORF">ANE_LOCUS3821</name>
</gene>
<sequence>METRPAIRNVRHESDPVTWIVNYESKKYKIDSKVSGTFSLRIKEIERIIIRSPWGRESLLRQRKKNAEVAFVYEIPPTFLEDNKTFKRFVGNVLSKEGIDSWIQQRLVPKISKDAITTNRLCGGEGKGFIVEVEVELVEETLMDNWLGVDENDPECRRPIEQRCIICLEELSSSMIVFTRGYAASIHVHLVAAKSTILDRGENLPIMLFLLYFVKK</sequence>
<protein>
    <submittedName>
        <fullName evidence="1">Uncharacterized protein</fullName>
    </submittedName>
</protein>
<dbReference type="EMBL" id="CABITT030000001">
    <property type="protein sequence ID" value="VVA93376.1"/>
    <property type="molecule type" value="Genomic_DNA"/>
</dbReference>
<dbReference type="Proteomes" id="UP000489600">
    <property type="component" value="Unassembled WGS sequence"/>
</dbReference>
<evidence type="ECO:0000313" key="2">
    <source>
        <dbReference type="Proteomes" id="UP000489600"/>
    </source>
</evidence>
<keyword evidence="2" id="KW-1185">Reference proteome</keyword>
<name>A0A565AVF0_9BRAS</name>
<dbReference type="AlphaFoldDB" id="A0A565AVF0"/>
<reference evidence="1" key="1">
    <citation type="submission" date="2019-07" db="EMBL/GenBank/DDBJ databases">
        <authorList>
            <person name="Dittberner H."/>
        </authorList>
    </citation>
    <scope>NUCLEOTIDE SEQUENCE [LARGE SCALE GENOMIC DNA]</scope>
</reference>
<proteinExistence type="predicted"/>
<accession>A0A565AVF0</accession>
<comment type="caution">
    <text evidence="1">The sequence shown here is derived from an EMBL/GenBank/DDBJ whole genome shotgun (WGS) entry which is preliminary data.</text>
</comment>